<feature type="transmembrane region" description="Helical" evidence="7">
    <location>
        <begin position="176"/>
        <end position="198"/>
    </location>
</feature>
<accession>A0ABY9IH13</accession>
<evidence type="ECO:0000256" key="1">
    <source>
        <dbReference type="ARBA" id="ARBA00004651"/>
    </source>
</evidence>
<evidence type="ECO:0000259" key="8">
    <source>
        <dbReference type="Pfam" id="PF17203"/>
    </source>
</evidence>
<keyword evidence="2" id="KW-1003">Cell membrane</keyword>
<comment type="subcellular location">
    <subcellularLocation>
        <location evidence="1">Cell membrane</location>
        <topology evidence="1">Multi-pass membrane protein</topology>
    </subcellularLocation>
</comment>
<evidence type="ECO:0000256" key="7">
    <source>
        <dbReference type="SAM" id="Phobius"/>
    </source>
</evidence>
<evidence type="ECO:0000313" key="10">
    <source>
        <dbReference type="Proteomes" id="UP001235744"/>
    </source>
</evidence>
<keyword evidence="10" id="KW-1185">Reference proteome</keyword>
<dbReference type="Gene3D" id="3.30.450.20">
    <property type="entry name" value="PAS domain"/>
    <property type="match status" value="1"/>
</dbReference>
<dbReference type="EMBL" id="CP120988">
    <property type="protein sequence ID" value="WLQ54517.1"/>
    <property type="molecule type" value="Genomic_DNA"/>
</dbReference>
<feature type="region of interest" description="Disordered" evidence="6">
    <location>
        <begin position="28"/>
        <end position="84"/>
    </location>
</feature>
<keyword evidence="4 7" id="KW-1133">Transmembrane helix</keyword>
<organism evidence="9 10">
    <name type="scientific">Streptomyces poriferorum</name>
    <dbReference type="NCBI Taxonomy" id="2798799"/>
    <lineage>
        <taxon>Bacteria</taxon>
        <taxon>Bacillati</taxon>
        <taxon>Actinomycetota</taxon>
        <taxon>Actinomycetes</taxon>
        <taxon>Kitasatosporales</taxon>
        <taxon>Streptomycetaceae</taxon>
        <taxon>Streptomyces</taxon>
    </lineage>
</organism>
<evidence type="ECO:0000313" key="9">
    <source>
        <dbReference type="EMBL" id="WLQ54517.1"/>
    </source>
</evidence>
<dbReference type="InterPro" id="IPR033463">
    <property type="entry name" value="sCache_3"/>
</dbReference>
<proteinExistence type="predicted"/>
<feature type="domain" description="Single cache" evidence="8">
    <location>
        <begin position="59"/>
        <end position="176"/>
    </location>
</feature>
<keyword evidence="5 7" id="KW-0472">Membrane</keyword>
<dbReference type="RefSeq" id="WP_306105690.1">
    <property type="nucleotide sequence ID" value="NZ_CP120988.1"/>
</dbReference>
<evidence type="ECO:0000256" key="2">
    <source>
        <dbReference type="ARBA" id="ARBA00022475"/>
    </source>
</evidence>
<sequence>MPYGTDPGGAPTKAVSQYTSGNLLRLRRSGSRHATAPVRRSCPGSVISSSRPERGAAVVVPGRTGHRCGDAVGPPTRVLQPSSEKMRKDAHVGYVVAFDPKGIRWSHSDPSRIGGHVTGGFGPALTGKPFQETFDSALGRAVDTTVAVFDARGRVAGLISVGIYVKSVNEMVAHQLPAILAVAGGALLLAAAGAAAVWSLCATPPSCVNWGPGGGGAVPAPGPQRGATVWRHRLL</sequence>
<dbReference type="Pfam" id="PF17203">
    <property type="entry name" value="sCache_3_2"/>
    <property type="match status" value="1"/>
</dbReference>
<evidence type="ECO:0000256" key="4">
    <source>
        <dbReference type="ARBA" id="ARBA00022989"/>
    </source>
</evidence>
<protein>
    <recommendedName>
        <fullName evidence="8">Single cache domain-containing protein</fullName>
    </recommendedName>
</protein>
<keyword evidence="3 7" id="KW-0812">Transmembrane</keyword>
<dbReference type="InterPro" id="IPR029151">
    <property type="entry name" value="Sensor-like_sf"/>
</dbReference>
<dbReference type="SUPFAM" id="SSF103190">
    <property type="entry name" value="Sensory domain-like"/>
    <property type="match status" value="1"/>
</dbReference>
<name>A0ABY9IH13_9ACTN</name>
<gene>
    <name evidence="9" type="ORF">P8A19_03240</name>
</gene>
<evidence type="ECO:0000256" key="3">
    <source>
        <dbReference type="ARBA" id="ARBA00022692"/>
    </source>
</evidence>
<dbReference type="Proteomes" id="UP001235744">
    <property type="component" value="Chromosome"/>
</dbReference>
<reference evidence="9 10" key="1">
    <citation type="submission" date="2023-03" db="EMBL/GenBank/DDBJ databases">
        <title>Isolation and description of six Streptomyces strains from soil environments, able to metabolize different microbial glucans.</title>
        <authorList>
            <person name="Widen T."/>
            <person name="Larsbrink J."/>
        </authorList>
    </citation>
    <scope>NUCLEOTIDE SEQUENCE [LARGE SCALE GENOMIC DNA]</scope>
    <source>
        <strain evidence="9 10">Alt2</strain>
    </source>
</reference>
<evidence type="ECO:0000256" key="6">
    <source>
        <dbReference type="SAM" id="MobiDB-lite"/>
    </source>
</evidence>
<evidence type="ECO:0000256" key="5">
    <source>
        <dbReference type="ARBA" id="ARBA00023136"/>
    </source>
</evidence>